<dbReference type="EMBL" id="FQXM01000008">
    <property type="protein sequence ID" value="SHH63040.1"/>
    <property type="molecule type" value="Genomic_DNA"/>
</dbReference>
<dbReference type="InterPro" id="IPR001670">
    <property type="entry name" value="ADH_Fe/GldA"/>
</dbReference>
<dbReference type="Gene3D" id="1.20.1090.10">
    <property type="entry name" value="Dehydroquinate synthase-like - alpha domain"/>
    <property type="match status" value="1"/>
</dbReference>
<dbReference type="CDD" id="cd08196">
    <property type="entry name" value="Fe-ADH-like"/>
    <property type="match status" value="1"/>
</dbReference>
<gene>
    <name evidence="4" type="ORF">SAMN02745207_01764</name>
</gene>
<dbReference type="InterPro" id="IPR018211">
    <property type="entry name" value="ADH_Fe_CS"/>
</dbReference>
<dbReference type="PROSITE" id="PS00913">
    <property type="entry name" value="ADH_IRON_1"/>
    <property type="match status" value="1"/>
</dbReference>
<evidence type="ECO:0000313" key="4">
    <source>
        <dbReference type="EMBL" id="SHH63040.1"/>
    </source>
</evidence>
<keyword evidence="5" id="KW-1185">Reference proteome</keyword>
<evidence type="ECO:0000259" key="3">
    <source>
        <dbReference type="Pfam" id="PF25137"/>
    </source>
</evidence>
<dbReference type="SUPFAM" id="SSF56796">
    <property type="entry name" value="Dehydroquinate synthase-like"/>
    <property type="match status" value="1"/>
</dbReference>
<dbReference type="Gene3D" id="3.40.50.1970">
    <property type="match status" value="1"/>
</dbReference>
<name>A0A1M5UJD6_9CLOT</name>
<reference evidence="4 5" key="1">
    <citation type="submission" date="2016-11" db="EMBL/GenBank/DDBJ databases">
        <authorList>
            <person name="Jaros S."/>
            <person name="Januszkiewicz K."/>
            <person name="Wedrychowicz H."/>
        </authorList>
    </citation>
    <scope>NUCLEOTIDE SEQUENCE [LARGE SCALE GENOMIC DNA]</scope>
    <source>
        <strain evidence="4 5">DSM 8605</strain>
    </source>
</reference>
<dbReference type="InterPro" id="IPR039697">
    <property type="entry name" value="Alcohol_dehydrogenase_Fe"/>
</dbReference>
<evidence type="ECO:0000256" key="1">
    <source>
        <dbReference type="ARBA" id="ARBA00023002"/>
    </source>
</evidence>
<protein>
    <submittedName>
        <fullName evidence="4">Alcohol dehydrogenase</fullName>
    </submittedName>
</protein>
<keyword evidence="1" id="KW-0560">Oxidoreductase</keyword>
<dbReference type="GO" id="GO:0004022">
    <property type="term" value="F:alcohol dehydrogenase (NAD+) activity"/>
    <property type="evidence" value="ECO:0007669"/>
    <property type="project" value="TreeGrafter"/>
</dbReference>
<dbReference type="FunFam" id="3.40.50.1970:FF:000003">
    <property type="entry name" value="Alcohol dehydrogenase, iron-containing"/>
    <property type="match status" value="1"/>
</dbReference>
<dbReference type="PANTHER" id="PTHR11496:SF83">
    <property type="entry name" value="HYDROXYACID-OXOACID TRANSHYDROGENASE, MITOCHONDRIAL"/>
    <property type="match status" value="1"/>
</dbReference>
<dbReference type="InterPro" id="IPR056798">
    <property type="entry name" value="ADH_Fe_C"/>
</dbReference>
<organism evidence="4 5">
    <name type="scientific">Clostridium grantii DSM 8605</name>
    <dbReference type="NCBI Taxonomy" id="1121316"/>
    <lineage>
        <taxon>Bacteria</taxon>
        <taxon>Bacillati</taxon>
        <taxon>Bacillota</taxon>
        <taxon>Clostridia</taxon>
        <taxon>Eubacteriales</taxon>
        <taxon>Clostridiaceae</taxon>
        <taxon>Clostridium</taxon>
    </lineage>
</organism>
<dbReference type="GO" id="GO:0046872">
    <property type="term" value="F:metal ion binding"/>
    <property type="evidence" value="ECO:0007669"/>
    <property type="project" value="InterPro"/>
</dbReference>
<evidence type="ECO:0000259" key="2">
    <source>
        <dbReference type="Pfam" id="PF00465"/>
    </source>
</evidence>
<dbReference type="RefSeq" id="WP_073338071.1">
    <property type="nucleotide sequence ID" value="NZ_FQXM01000008.1"/>
</dbReference>
<proteinExistence type="predicted"/>
<dbReference type="STRING" id="1121316.SAMN02745207_01764"/>
<accession>A0A1M5UJD6</accession>
<dbReference type="AlphaFoldDB" id="A0A1M5UJD6"/>
<feature type="domain" description="Alcohol dehydrogenase iron-type/glycerol dehydrogenase GldA" evidence="2">
    <location>
        <begin position="8"/>
        <end position="175"/>
    </location>
</feature>
<sequence length="372" mass="40478">MAWTYSQPVKIIFGNNKIESLHEIFTELGLKNGLLVSDPIFVQNNVADKIIDHSKGLLVKVFSDIVPNPTVDNVDACAKLIKENNLEFVVALGGGSSLDCAKAAASVCVTEDSIVPYHNGEKKFPENHLPLIAMPTTAGTGSEVTPVAVLSNPYIGKKAPLASDNFYPLCAIVDPVLTTTTPNFVTASTGLDVLAHALEGFWSIHHQPICDAVAQHSTKLVFKYLLRSYKDPNDIEAKEKMCEASLMAGLAFGLPKTTGPHACSFPLTNLYHLPHGEACAFTLDYFARINAEAENGRLNNFAKEIGFEDAYAMADEIANLKKALNVKTTLSNAGIKDEDIENIAKLSMHPNMLNNPVTMDQESLIKMYESLR</sequence>
<dbReference type="Pfam" id="PF25137">
    <property type="entry name" value="ADH_Fe_C"/>
    <property type="match status" value="1"/>
</dbReference>
<evidence type="ECO:0000313" key="5">
    <source>
        <dbReference type="Proteomes" id="UP000184447"/>
    </source>
</evidence>
<dbReference type="OrthoDB" id="9804734at2"/>
<feature type="domain" description="Fe-containing alcohol dehydrogenase-like C-terminal" evidence="3">
    <location>
        <begin position="186"/>
        <end position="370"/>
    </location>
</feature>
<dbReference type="PANTHER" id="PTHR11496">
    <property type="entry name" value="ALCOHOL DEHYDROGENASE"/>
    <property type="match status" value="1"/>
</dbReference>
<dbReference type="Proteomes" id="UP000184447">
    <property type="component" value="Unassembled WGS sequence"/>
</dbReference>
<dbReference type="Pfam" id="PF00465">
    <property type="entry name" value="Fe-ADH"/>
    <property type="match status" value="1"/>
</dbReference>